<keyword evidence="9" id="KW-1185">Reference proteome</keyword>
<feature type="compositionally biased region" description="Low complexity" evidence="5">
    <location>
        <begin position="217"/>
        <end position="226"/>
    </location>
</feature>
<evidence type="ECO:0000259" key="7">
    <source>
        <dbReference type="PROSITE" id="PS51998"/>
    </source>
</evidence>
<evidence type="ECO:0000256" key="2">
    <source>
        <dbReference type="ARBA" id="ARBA00023015"/>
    </source>
</evidence>
<dbReference type="HOGENOM" id="CLU_046065_1_1_1"/>
<dbReference type="Pfam" id="PF08766">
    <property type="entry name" value="DEK_C"/>
    <property type="match status" value="1"/>
</dbReference>
<evidence type="ECO:0000259" key="6">
    <source>
        <dbReference type="PROSITE" id="PS51925"/>
    </source>
</evidence>
<dbReference type="CDD" id="cd10567">
    <property type="entry name" value="SWIB-MDM2_like"/>
    <property type="match status" value="1"/>
</dbReference>
<evidence type="ECO:0000313" key="9">
    <source>
        <dbReference type="Proteomes" id="UP000016088"/>
    </source>
</evidence>
<evidence type="ECO:0000256" key="3">
    <source>
        <dbReference type="ARBA" id="ARBA00023163"/>
    </source>
</evidence>
<evidence type="ECO:0000313" key="8">
    <source>
        <dbReference type="EMBL" id="EPX73721.1"/>
    </source>
</evidence>
<dbReference type="InterPro" id="IPR036885">
    <property type="entry name" value="SWIB_MDM2_dom_sf"/>
</dbReference>
<feature type="domain" description="DM2" evidence="6">
    <location>
        <begin position="117"/>
        <end position="194"/>
    </location>
</feature>
<dbReference type="FunFam" id="1.10.245.10:FF:000004">
    <property type="entry name" value="Upstream activation factor subunit"/>
    <property type="match status" value="1"/>
</dbReference>
<gene>
    <name evidence="8" type="ORF">SOCG_02939</name>
</gene>
<feature type="region of interest" description="Disordered" evidence="5">
    <location>
        <begin position="196"/>
        <end position="249"/>
    </location>
</feature>
<dbReference type="PANTHER" id="PTHR13844">
    <property type="entry name" value="SWI/SNF-RELATED MATRIX-ASSOCIATED ACTIN-DEPENDENT REGULATOR OF CHROMATIN SUBFAMILY D"/>
    <property type="match status" value="1"/>
</dbReference>
<proteinExistence type="predicted"/>
<dbReference type="OMA" id="DKRTILC"/>
<dbReference type="InterPro" id="IPR003121">
    <property type="entry name" value="SWIB_MDM2_domain"/>
</dbReference>
<dbReference type="Gene3D" id="1.10.245.10">
    <property type="entry name" value="SWIB/MDM2 domain"/>
    <property type="match status" value="1"/>
</dbReference>
<dbReference type="GO" id="GO:0000500">
    <property type="term" value="C:RNA polymerase I upstream activating factor complex"/>
    <property type="evidence" value="ECO:0007669"/>
    <property type="project" value="UniProtKB-ARBA"/>
</dbReference>
<accession>S9PXB4</accession>
<dbReference type="eggNOG" id="KOG1946">
    <property type="taxonomic scope" value="Eukaryota"/>
</dbReference>
<dbReference type="GeneID" id="25031913"/>
<evidence type="ECO:0000256" key="5">
    <source>
        <dbReference type="SAM" id="MobiDB-lite"/>
    </source>
</evidence>
<dbReference type="Gene3D" id="1.10.10.60">
    <property type="entry name" value="Homeodomain-like"/>
    <property type="match status" value="1"/>
</dbReference>
<name>S9PXB4_SCHOY</name>
<protein>
    <submittedName>
        <fullName evidence="8">RNA polymerase I upstream activation factor complex subunit Spp27</fullName>
    </submittedName>
</protein>
<dbReference type="SUPFAM" id="SSF109715">
    <property type="entry name" value="DEK C-terminal domain"/>
    <property type="match status" value="1"/>
</dbReference>
<reference evidence="8 9" key="1">
    <citation type="journal article" date="2011" name="Science">
        <title>Comparative functional genomics of the fission yeasts.</title>
        <authorList>
            <person name="Rhind N."/>
            <person name="Chen Z."/>
            <person name="Yassour M."/>
            <person name="Thompson D.A."/>
            <person name="Haas B.J."/>
            <person name="Habib N."/>
            <person name="Wapinski I."/>
            <person name="Roy S."/>
            <person name="Lin M.F."/>
            <person name="Heiman D.I."/>
            <person name="Young S.K."/>
            <person name="Furuya K."/>
            <person name="Guo Y."/>
            <person name="Pidoux A."/>
            <person name="Chen H.M."/>
            <person name="Robbertse B."/>
            <person name="Goldberg J.M."/>
            <person name="Aoki K."/>
            <person name="Bayne E.H."/>
            <person name="Berlin A.M."/>
            <person name="Desjardins C.A."/>
            <person name="Dobbs E."/>
            <person name="Dukaj L."/>
            <person name="Fan L."/>
            <person name="FitzGerald M.G."/>
            <person name="French C."/>
            <person name="Gujja S."/>
            <person name="Hansen K."/>
            <person name="Keifenheim D."/>
            <person name="Levin J.Z."/>
            <person name="Mosher R.A."/>
            <person name="Mueller C.A."/>
            <person name="Pfiffner J."/>
            <person name="Priest M."/>
            <person name="Russ C."/>
            <person name="Smialowska A."/>
            <person name="Swoboda P."/>
            <person name="Sykes S.M."/>
            <person name="Vaughn M."/>
            <person name="Vengrova S."/>
            <person name="Yoder R."/>
            <person name="Zeng Q."/>
            <person name="Allshire R."/>
            <person name="Baulcombe D."/>
            <person name="Birren B.W."/>
            <person name="Brown W."/>
            <person name="Ekwall K."/>
            <person name="Kellis M."/>
            <person name="Leatherwood J."/>
            <person name="Levin H."/>
            <person name="Margalit H."/>
            <person name="Martienssen R."/>
            <person name="Nieduszynski C.A."/>
            <person name="Spatafora J.W."/>
            <person name="Friedman N."/>
            <person name="Dalgaard J.Z."/>
            <person name="Baumann P."/>
            <person name="Niki H."/>
            <person name="Regev A."/>
            <person name="Nusbaum C."/>
        </authorList>
    </citation>
    <scope>NUCLEOTIDE SEQUENCE [LARGE SCALE GENOMIC DNA]</scope>
    <source>
        <strain evidence="9">yFS286</strain>
    </source>
</reference>
<dbReference type="AlphaFoldDB" id="S9PXB4"/>
<dbReference type="SUPFAM" id="SSF47592">
    <property type="entry name" value="SWIB/MDM2 domain"/>
    <property type="match status" value="1"/>
</dbReference>
<keyword evidence="2" id="KW-0805">Transcription regulation</keyword>
<dbReference type="PROSITE" id="PS51925">
    <property type="entry name" value="SWIB_MDM2"/>
    <property type="match status" value="1"/>
</dbReference>
<evidence type="ECO:0000256" key="4">
    <source>
        <dbReference type="ARBA" id="ARBA00023242"/>
    </source>
</evidence>
<dbReference type="RefSeq" id="XP_013016883.1">
    <property type="nucleotide sequence ID" value="XM_013161429.1"/>
</dbReference>
<feature type="compositionally biased region" description="Acidic residues" evidence="5">
    <location>
        <begin position="238"/>
        <end position="249"/>
    </location>
</feature>
<keyword evidence="4" id="KW-0539">Nucleus</keyword>
<dbReference type="InterPro" id="IPR019835">
    <property type="entry name" value="SWIB_domain"/>
</dbReference>
<dbReference type="Proteomes" id="UP000016088">
    <property type="component" value="Unassembled WGS sequence"/>
</dbReference>
<dbReference type="VEuPathDB" id="FungiDB:SOCG_02939"/>
<dbReference type="EMBL" id="KE503206">
    <property type="protein sequence ID" value="EPX73721.1"/>
    <property type="molecule type" value="Genomic_DNA"/>
</dbReference>
<dbReference type="PROSITE" id="PS51998">
    <property type="entry name" value="DEK_C"/>
    <property type="match status" value="1"/>
</dbReference>
<dbReference type="GO" id="GO:0001181">
    <property type="term" value="F:RNA polymerase I general transcription initiation factor activity"/>
    <property type="evidence" value="ECO:0007669"/>
    <property type="project" value="UniProtKB-ARBA"/>
</dbReference>
<comment type="subcellular location">
    <subcellularLocation>
        <location evidence="1">Nucleus</location>
    </subcellularLocation>
</comment>
<dbReference type="Pfam" id="PF02201">
    <property type="entry name" value="SWIB"/>
    <property type="match status" value="1"/>
</dbReference>
<evidence type="ECO:0000256" key="1">
    <source>
        <dbReference type="ARBA" id="ARBA00004123"/>
    </source>
</evidence>
<sequence length="249" mass="28066">MDQYRSDIKDILGTVNRQTVSAKQVRQLLEEKKNVDLSSSKKELNALILQCFDETAAPQSSGGSEAKPAKKSRGSKNTEEGTAEGAKPAKKSRKRKGAEEGEDGQKKKRNVDPANNPLNRPMQLDPKLAEFLNVEQMSRPQTVKKLWEYIKANNLQDPNDKRTILCDDKLKHVFNVDNLHMFTMNKYLTSLMTKIPDDKLPKQPAAEEPAAEKTETPENTENTENTENPEEESKPEASPEEEDNNDNDE</sequence>
<feature type="domain" description="DEK-C" evidence="7">
    <location>
        <begin position="1"/>
        <end position="53"/>
    </location>
</feature>
<dbReference type="OrthoDB" id="10251073at2759"/>
<feature type="region of interest" description="Disordered" evidence="5">
    <location>
        <begin position="55"/>
        <end position="125"/>
    </location>
</feature>
<dbReference type="InterPro" id="IPR014876">
    <property type="entry name" value="DEK_C"/>
</dbReference>
<organism evidence="8 9">
    <name type="scientific">Schizosaccharomyces octosporus (strain yFS286)</name>
    <name type="common">Fission yeast</name>
    <name type="synonym">Octosporomyces octosporus</name>
    <dbReference type="NCBI Taxonomy" id="483514"/>
    <lineage>
        <taxon>Eukaryota</taxon>
        <taxon>Fungi</taxon>
        <taxon>Dikarya</taxon>
        <taxon>Ascomycota</taxon>
        <taxon>Taphrinomycotina</taxon>
        <taxon>Schizosaccharomycetes</taxon>
        <taxon>Schizosaccharomycetales</taxon>
        <taxon>Schizosaccharomycetaceae</taxon>
        <taxon>Schizosaccharomyces</taxon>
    </lineage>
</organism>
<keyword evidence="3" id="KW-0804">Transcription</keyword>
<dbReference type="SMART" id="SM00151">
    <property type="entry name" value="SWIB"/>
    <property type="match status" value="1"/>
</dbReference>